<keyword evidence="5" id="KW-1185">Reference proteome</keyword>
<feature type="transmembrane region" description="Helical" evidence="2">
    <location>
        <begin position="1017"/>
        <end position="1040"/>
    </location>
</feature>
<evidence type="ECO:0000313" key="4">
    <source>
        <dbReference type="EMBL" id="KAJ8602255.1"/>
    </source>
</evidence>
<dbReference type="InterPro" id="IPR017943">
    <property type="entry name" value="Bactericidal_perm-incr_a/b_dom"/>
</dbReference>
<dbReference type="GO" id="GO:0008289">
    <property type="term" value="F:lipid binding"/>
    <property type="evidence" value="ECO:0007669"/>
    <property type="project" value="InterPro"/>
</dbReference>
<feature type="transmembrane region" description="Helical" evidence="2">
    <location>
        <begin position="1233"/>
        <end position="1254"/>
    </location>
</feature>
<feature type="signal peptide" evidence="3">
    <location>
        <begin position="1"/>
        <end position="15"/>
    </location>
</feature>
<feature type="transmembrane region" description="Helical" evidence="2">
    <location>
        <begin position="980"/>
        <end position="997"/>
    </location>
</feature>
<evidence type="ECO:0000256" key="3">
    <source>
        <dbReference type="SAM" id="SignalP"/>
    </source>
</evidence>
<comment type="caution">
    <text evidence="4">The sequence shown here is derived from an EMBL/GenBank/DDBJ whole genome shotgun (WGS) entry which is preliminary data.</text>
</comment>
<dbReference type="EMBL" id="JAQMWT010000388">
    <property type="protein sequence ID" value="KAJ8602255.1"/>
    <property type="molecule type" value="Genomic_DNA"/>
</dbReference>
<keyword evidence="2" id="KW-0472">Membrane</keyword>
<feature type="transmembrane region" description="Helical" evidence="2">
    <location>
        <begin position="728"/>
        <end position="754"/>
    </location>
</feature>
<dbReference type="PANTHER" id="PTHR34730:SF1">
    <property type="entry name" value="PARAQUAT-INDUCIBLE PROTEIN A"/>
    <property type="match status" value="1"/>
</dbReference>
<feature type="transmembrane region" description="Helical" evidence="2">
    <location>
        <begin position="1302"/>
        <end position="1322"/>
    </location>
</feature>
<feature type="transmembrane region" description="Helical" evidence="2">
    <location>
        <begin position="1129"/>
        <end position="1151"/>
    </location>
</feature>
<gene>
    <name evidence="4" type="ORF">CTAYLR_003634</name>
</gene>
<dbReference type="Pfam" id="PF04403">
    <property type="entry name" value="PqiA"/>
    <property type="match status" value="2"/>
</dbReference>
<accession>A0AAD7UCG6</accession>
<dbReference type="Gene3D" id="3.15.10.10">
    <property type="entry name" value="Bactericidal permeability-increasing protein, domain 1"/>
    <property type="match status" value="1"/>
</dbReference>
<keyword evidence="2" id="KW-0812">Transmembrane</keyword>
<keyword evidence="3" id="KW-0732">Signal</keyword>
<sequence length="1366" mass="146049">MRVVVGLTAVAAALCGNGCGGGAAALGVSSASPDRLSQWLWNLTISVPEIDVTADGLEITVSDTTCTHFAVGSVRSRAETVPTVKATLNVSIGGVGFACDGAWSFEATNNFRRPRGSGTLTASVGNSSVGASFVVGTDDEYAGWPATASLPFCETSLAIALEFEGASSLAGYLLELLEGVISRELSRSLDEQLCGWIRPLVVNNLTAVLQAGDRLLRSCEDECEATDRRLEAAAARVARLDGVLDWEASSTANSVAAVASDLATCAVRRSATRSLSRRDPGTTTFRVGTLGNATFALERANVSFASETAAAVVRTAPNASLEASLDLPGWTNLSFEFRVTATPSGPSSLLEENLAVRWDLQDLAASTTAQLAVRPATLGATSLGALTNSPGACVARSVVAVNDTVAKLTARTFGAPRILAPRRFGALESDVDETVDAIVAALFEAFPSAVDSVVNCVVDGVARGLVDDALAAILAALDDIPCVSASVSSGEELVRWNESVGIGAIDALVSADAVDFAASCLLYGKTKKKTTSPVVVVGARGNRRGIDADVSFGGLDTFSELTLLSGGDGSHHGARLESSGAIGDLTATVRLGSAATFELDANSTSWLIDAELEALAESWYAATVDDLLTLDCRLREAFASPLWFDRLKLAASSVSWNVTGYGAADATIADLLDEVMAVVSELAANYGDAILSVLNTASSDRYISQMETCYSADVHDEKKKKKFSNHKLTLLLIAVAMMVVVGVILLFYVGLVVWHSCCDATTGVEDAAASDYAEYGYEEEKANPAVFEEPPLEAALLSHQQQVPASSEDMLDNIVFSRSSDGDQPPRSCLAASTLVPLSARVVVPLLLASNAGLFVWSNATYAASVDLELTLLEHVPGVGPLHYNLGSLFKFSLRNSVHDMWKAGVYPLSFLIALCSGGWPYVKLVAMFACWVAPPCVDRGTGCGFFLDRATLCRMTPQTRELVLIWLDALGKWSLVDSYVMTLMMVAFHFHVSVGINDQNGYLDDAVVVNVYVDALPSFFIFVAATCLSLILGHAILAFHRREVSLHRACSKKEEEEEEVEEDPAAKTKNVERYSLVAHSFDEDRAVACGRAPTESRLSRDEPSSEERGLHHFDDEEEPVTLPAWTRYGVVAGLVVTLVLVCVGSDINAFDFDIRGLAGLLMGNDSKEYYSMVSLGRKVPGSFKHPHRPDAYSLSAVYFVYALAFPVILPPVLLVLWLVPMSYESMSYFFRLCEVVNAWAALDVFMLAIIASITEISQFAQFMVGDKCDAINKILKKYLNKQLHGDDKCFDVVTQIHHGSWLLFAGAILSGFLSQFVLRCAHTALEERAAREEAARRPAKHEALDATTVRDDKDVARATCTVADI</sequence>
<feature type="transmembrane region" description="Helical" evidence="2">
    <location>
        <begin position="1199"/>
        <end position="1221"/>
    </location>
</feature>
<protein>
    <submittedName>
        <fullName evidence="4">Uncharacterized protein</fullName>
    </submittedName>
</protein>
<proteinExistence type="predicted"/>
<dbReference type="SUPFAM" id="SSF55394">
    <property type="entry name" value="Bactericidal permeability-increasing protein, BPI"/>
    <property type="match status" value="1"/>
</dbReference>
<feature type="region of interest" description="Disordered" evidence="1">
    <location>
        <begin position="1093"/>
        <end position="1113"/>
    </location>
</feature>
<feature type="compositionally biased region" description="Basic and acidic residues" evidence="1">
    <location>
        <begin position="1098"/>
        <end position="1113"/>
    </location>
</feature>
<reference evidence="4" key="1">
    <citation type="submission" date="2023-01" db="EMBL/GenBank/DDBJ databases">
        <title>Metagenome sequencing of chrysophaentin producing Chrysophaeum taylorii.</title>
        <authorList>
            <person name="Davison J."/>
            <person name="Bewley C."/>
        </authorList>
    </citation>
    <scope>NUCLEOTIDE SEQUENCE</scope>
    <source>
        <strain evidence="4">NIES-1699</strain>
    </source>
</reference>
<evidence type="ECO:0000256" key="2">
    <source>
        <dbReference type="SAM" id="Phobius"/>
    </source>
</evidence>
<dbReference type="Proteomes" id="UP001230188">
    <property type="component" value="Unassembled WGS sequence"/>
</dbReference>
<name>A0AAD7UCG6_9STRA</name>
<evidence type="ECO:0000313" key="5">
    <source>
        <dbReference type="Proteomes" id="UP001230188"/>
    </source>
</evidence>
<evidence type="ECO:0000256" key="1">
    <source>
        <dbReference type="SAM" id="MobiDB-lite"/>
    </source>
</evidence>
<dbReference type="InterPro" id="IPR007498">
    <property type="entry name" value="PqiA-like"/>
</dbReference>
<keyword evidence="2" id="KW-1133">Transmembrane helix</keyword>
<organism evidence="4 5">
    <name type="scientific">Chrysophaeum taylorii</name>
    <dbReference type="NCBI Taxonomy" id="2483200"/>
    <lineage>
        <taxon>Eukaryota</taxon>
        <taxon>Sar</taxon>
        <taxon>Stramenopiles</taxon>
        <taxon>Ochrophyta</taxon>
        <taxon>Pelagophyceae</taxon>
        <taxon>Pelagomonadales</taxon>
        <taxon>Pelagomonadaceae</taxon>
        <taxon>Chrysophaeum</taxon>
    </lineage>
</organism>
<feature type="chain" id="PRO_5042176291" evidence="3">
    <location>
        <begin position="16"/>
        <end position="1366"/>
    </location>
</feature>
<dbReference type="PANTHER" id="PTHR34730">
    <property type="entry name" value="UNNAMED PRODUCT"/>
    <property type="match status" value="1"/>
</dbReference>